<dbReference type="PANTHER" id="PTHR13966">
    <property type="entry name" value="ENDONUCLEASE RELATED"/>
    <property type="match status" value="1"/>
</dbReference>
<name>A0A8B2NXN3_9HYPH</name>
<dbReference type="OrthoDB" id="500593at2"/>
<dbReference type="Pfam" id="PF13365">
    <property type="entry name" value="Trypsin_2"/>
    <property type="match status" value="1"/>
</dbReference>
<keyword evidence="2" id="KW-1133">Transmembrane helix</keyword>
<dbReference type="InterPro" id="IPR001604">
    <property type="entry name" value="Endo_G_ENPP1-like_dom"/>
</dbReference>
<dbReference type="GO" id="GO:0016787">
    <property type="term" value="F:hydrolase activity"/>
    <property type="evidence" value="ECO:0007669"/>
    <property type="project" value="InterPro"/>
</dbReference>
<dbReference type="InterPro" id="IPR044929">
    <property type="entry name" value="DNA/RNA_non-sp_Endonuclease_sf"/>
</dbReference>
<evidence type="ECO:0000313" key="5">
    <source>
        <dbReference type="EMBL" id="RAI02304.1"/>
    </source>
</evidence>
<sequence>MLIPSPTLVIGALLVVAGLALLIVARSDWWGAVGPTLGHMRDSFSWPKLAYSVVLLSLVAILLSETGRLWLDRRTVLGAFQYYSGNTQDEASGKTAALRILDRHGELRRKFADVERSSFENEQRLIPVTGQPIAQPESVLQDVEIKVQEINLTDILARVRRWFTSPREIKGTVSVSGTRYNATLTFADAETRLKNGDVVGSSLYFDDLASLDEVVEDIACTLIWMDAAREEEDIATVGRDEFCNWTRHWSAYQSLAGRLRRNGRLGEDDTRQVRDALQALGHAIERGNVSYPKYWSLRADFVDLLPDEDRARLVEQKQRDWLTYYALLRIDPRDRLRAGNALTEEEALIALAQARPALVINDGELEAARGTLWEAILDLERSRSAVRRAASATGLFRIVGPSPTPLQESTRGVGFAIAPNLIATAEVNIVAPSVRPRGGTEVVEVPDDVVAEFVFADQWPQDGDTTVGRLPIRRILYLGNGGSPALNLAILEIEGHDTTAFPPLEIDLDAAALELNGFVCLVGFPENDSRLPRTFMQALLGKTGGGHKRIMPGRVVTLPKPGAPRTFSAFDRNAITVDASTSGGTAGAPLIDLRTGRLAGVNFGGAWQNIKDGKFAYSIPIAWLFPNEPLQAELRNGPAALTLDTFADRVGAQPREIEVAAAAAPEVPVGVRPETGAEPDETGTADIVIAADPMTTGGYDTGFLTVPVPLPHLVDTGAGQPSDPLNYVHHTVVMNVDRRLAYFSAENVDPGQLVRLRRDRDRFVPDGRIPDDWQPDGALFAGNDLDRGQLTPRGNVAWGDEETARNASASSFMYTNVTPQHADVNRRSWKQLEDEVLNILLSRGAKGTIFSGPVFRADDLAYRGFKLPRGFWKILVAEVDGGMYTAAFVVRQEFDMQGDQLLGRGETFDVVNSRVSVADVEALTGLDFGPLRAFDALGGAGAAAAR</sequence>
<dbReference type="SMART" id="SM00477">
    <property type="entry name" value="NUC"/>
    <property type="match status" value="1"/>
</dbReference>
<dbReference type="InterPro" id="IPR044925">
    <property type="entry name" value="His-Me_finger_sf"/>
</dbReference>
<dbReference type="GO" id="GO:0003676">
    <property type="term" value="F:nucleic acid binding"/>
    <property type="evidence" value="ECO:0007669"/>
    <property type="project" value="InterPro"/>
</dbReference>
<dbReference type="Gene3D" id="2.40.10.120">
    <property type="match status" value="1"/>
</dbReference>
<feature type="binding site" evidence="1">
    <location>
        <position position="825"/>
    </location>
    <ligand>
        <name>Mg(2+)</name>
        <dbReference type="ChEBI" id="CHEBI:18420"/>
        <note>catalytic</note>
    </ligand>
</feature>
<dbReference type="SUPFAM" id="SSF50494">
    <property type="entry name" value="Trypsin-like serine proteases"/>
    <property type="match status" value="1"/>
</dbReference>
<evidence type="ECO:0000313" key="6">
    <source>
        <dbReference type="Proteomes" id="UP000249590"/>
    </source>
</evidence>
<evidence type="ECO:0000256" key="2">
    <source>
        <dbReference type="SAM" id="Phobius"/>
    </source>
</evidence>
<keyword evidence="1" id="KW-0479">Metal-binding</keyword>
<proteinExistence type="predicted"/>
<dbReference type="SUPFAM" id="SSF54060">
    <property type="entry name" value="His-Me finger endonucleases"/>
    <property type="match status" value="1"/>
</dbReference>
<evidence type="ECO:0000259" key="3">
    <source>
        <dbReference type="SMART" id="SM00477"/>
    </source>
</evidence>
<keyword evidence="6" id="KW-1185">Reference proteome</keyword>
<organism evidence="5 6">
    <name type="scientific">Acuticoccus sediminis</name>
    <dbReference type="NCBI Taxonomy" id="2184697"/>
    <lineage>
        <taxon>Bacteria</taxon>
        <taxon>Pseudomonadati</taxon>
        <taxon>Pseudomonadota</taxon>
        <taxon>Alphaproteobacteria</taxon>
        <taxon>Hyphomicrobiales</taxon>
        <taxon>Amorphaceae</taxon>
        <taxon>Acuticoccus</taxon>
    </lineage>
</organism>
<dbReference type="AlphaFoldDB" id="A0A8B2NXN3"/>
<feature type="transmembrane region" description="Helical" evidence="2">
    <location>
        <begin position="49"/>
        <end position="71"/>
    </location>
</feature>
<dbReference type="InterPro" id="IPR009003">
    <property type="entry name" value="Peptidase_S1_PA"/>
</dbReference>
<dbReference type="InterPro" id="IPR040255">
    <property type="entry name" value="Non-specific_endonuclease"/>
</dbReference>
<comment type="caution">
    <text evidence="5">The sequence shown here is derived from an EMBL/GenBank/DDBJ whole genome shotgun (WGS) entry which is preliminary data.</text>
</comment>
<feature type="domain" description="ENPP1-3/EXOG-like endonuclease/phosphodiesterase" evidence="3">
    <location>
        <begin position="727"/>
        <end position="935"/>
    </location>
</feature>
<dbReference type="InterPro" id="IPR020821">
    <property type="entry name" value="ENPP1-3/EXOG-like_nuc-like"/>
</dbReference>
<dbReference type="RefSeq" id="WP_111345807.1">
    <property type="nucleotide sequence ID" value="NZ_QHHQ01000002.1"/>
</dbReference>
<evidence type="ECO:0000259" key="4">
    <source>
        <dbReference type="SMART" id="SM00892"/>
    </source>
</evidence>
<dbReference type="GO" id="GO:0046872">
    <property type="term" value="F:metal ion binding"/>
    <property type="evidence" value="ECO:0007669"/>
    <property type="project" value="UniProtKB-KW"/>
</dbReference>
<evidence type="ECO:0008006" key="7">
    <source>
        <dbReference type="Google" id="ProtNLM"/>
    </source>
</evidence>
<dbReference type="Pfam" id="PF01223">
    <property type="entry name" value="Endonuclease_NS"/>
    <property type="match status" value="1"/>
</dbReference>
<dbReference type="SMART" id="SM00892">
    <property type="entry name" value="Endonuclease_NS"/>
    <property type="match status" value="1"/>
</dbReference>
<dbReference type="Gene3D" id="3.40.570.10">
    <property type="entry name" value="Extracellular Endonuclease, subunit A"/>
    <property type="match status" value="1"/>
</dbReference>
<dbReference type="PANTHER" id="PTHR13966:SF5">
    <property type="entry name" value="ENDONUCLEASE G, MITOCHONDRIAL"/>
    <property type="match status" value="1"/>
</dbReference>
<keyword evidence="2" id="KW-0812">Transmembrane</keyword>
<gene>
    <name evidence="5" type="ORF">DLJ53_13140</name>
</gene>
<evidence type="ECO:0000256" key="1">
    <source>
        <dbReference type="PIRSR" id="PIRSR640255-2"/>
    </source>
</evidence>
<dbReference type="Proteomes" id="UP000249590">
    <property type="component" value="Unassembled WGS sequence"/>
</dbReference>
<accession>A0A8B2NXN3</accession>
<feature type="domain" description="DNA/RNA non-specific endonuclease/pyrophosphatase/phosphodiesterase" evidence="4">
    <location>
        <begin position="726"/>
        <end position="935"/>
    </location>
</feature>
<dbReference type="EMBL" id="QHHQ01000002">
    <property type="protein sequence ID" value="RAI02304.1"/>
    <property type="molecule type" value="Genomic_DNA"/>
</dbReference>
<reference evidence="5 6" key="1">
    <citation type="submission" date="2018-05" db="EMBL/GenBank/DDBJ databases">
        <title>Acuticoccus sediminis sp. nov., isolated from deep-sea sediment of Indian Ocean.</title>
        <authorList>
            <person name="Liu X."/>
            <person name="Lai Q."/>
            <person name="Du Y."/>
            <person name="Sun F."/>
            <person name="Zhang X."/>
            <person name="Wang S."/>
            <person name="Shao Z."/>
        </authorList>
    </citation>
    <scope>NUCLEOTIDE SEQUENCE [LARGE SCALE GENOMIC DNA]</scope>
    <source>
        <strain evidence="5 6">PTG4-2</strain>
    </source>
</reference>
<keyword evidence="2" id="KW-0472">Membrane</keyword>
<dbReference type="GO" id="GO:0004519">
    <property type="term" value="F:endonuclease activity"/>
    <property type="evidence" value="ECO:0007669"/>
    <property type="project" value="TreeGrafter"/>
</dbReference>
<protein>
    <recommendedName>
        <fullName evidence="7">Endonuclease G</fullName>
    </recommendedName>
</protein>